<evidence type="ECO:0000256" key="14">
    <source>
        <dbReference type="ARBA" id="ARBA00023204"/>
    </source>
</evidence>
<reference evidence="22 23" key="1">
    <citation type="submission" date="2019-03" db="EMBL/GenBank/DDBJ databases">
        <title>Genomic Encyclopedia of Type Strains, Phase IV (KMG-IV): sequencing the most valuable type-strain genomes for metagenomic binning, comparative biology and taxonomic classification.</title>
        <authorList>
            <person name="Goeker M."/>
        </authorList>
    </citation>
    <scope>NUCLEOTIDE SEQUENCE [LARGE SCALE GENOMIC DNA]</scope>
    <source>
        <strain evidence="22 23">DSM 19345</strain>
    </source>
</reference>
<dbReference type="SUPFAM" id="SSF88723">
    <property type="entry name" value="PIN domain-like"/>
    <property type="match status" value="1"/>
</dbReference>
<keyword evidence="5 17" id="KW-0808">Transferase</keyword>
<dbReference type="AlphaFoldDB" id="A0A4V6NZS4"/>
<dbReference type="Gene3D" id="1.20.1060.10">
    <property type="entry name" value="Taq DNA Polymerase, Chain T, domain 4"/>
    <property type="match status" value="1"/>
</dbReference>
<dbReference type="EC" id="2.7.7.7" evidence="3 16"/>
<keyword evidence="7 17" id="KW-0235">DNA replication</keyword>
<dbReference type="FunFam" id="1.20.1060.10:FF:000001">
    <property type="entry name" value="DNA polymerase I"/>
    <property type="match status" value="1"/>
</dbReference>
<evidence type="ECO:0000256" key="1">
    <source>
        <dbReference type="ARBA" id="ARBA00007705"/>
    </source>
</evidence>
<dbReference type="FunFam" id="1.10.150.20:FF:000002">
    <property type="entry name" value="DNA polymerase I"/>
    <property type="match status" value="1"/>
</dbReference>
<evidence type="ECO:0000256" key="6">
    <source>
        <dbReference type="ARBA" id="ARBA00022695"/>
    </source>
</evidence>
<evidence type="ECO:0000256" key="3">
    <source>
        <dbReference type="ARBA" id="ARBA00012417"/>
    </source>
</evidence>
<dbReference type="Pfam" id="PF01612">
    <property type="entry name" value="DNA_pol_A_exo1"/>
    <property type="match status" value="1"/>
</dbReference>
<dbReference type="InterPro" id="IPR029060">
    <property type="entry name" value="PIN-like_dom_sf"/>
</dbReference>
<dbReference type="GO" id="GO:0008408">
    <property type="term" value="F:3'-5' exonuclease activity"/>
    <property type="evidence" value="ECO:0007669"/>
    <property type="project" value="UniProtKB-UniRule"/>
</dbReference>
<dbReference type="GO" id="GO:0008409">
    <property type="term" value="F:5'-3' exonuclease activity"/>
    <property type="evidence" value="ECO:0007669"/>
    <property type="project" value="UniProtKB-UniRule"/>
</dbReference>
<evidence type="ECO:0000256" key="10">
    <source>
        <dbReference type="ARBA" id="ARBA00022801"/>
    </source>
</evidence>
<dbReference type="Gene3D" id="1.10.150.20">
    <property type="entry name" value="5' to 3' exonuclease, C-terminal subdomain"/>
    <property type="match status" value="2"/>
</dbReference>
<evidence type="ECO:0000259" key="20">
    <source>
        <dbReference type="SMART" id="SM00475"/>
    </source>
</evidence>
<dbReference type="SUPFAM" id="SSF47807">
    <property type="entry name" value="5' to 3' exonuclease, C-terminal subdomain"/>
    <property type="match status" value="1"/>
</dbReference>
<evidence type="ECO:0000256" key="17">
    <source>
        <dbReference type="RuleBase" id="RU004460"/>
    </source>
</evidence>
<dbReference type="InterPro" id="IPR018320">
    <property type="entry name" value="DNA_polymerase_1"/>
</dbReference>
<dbReference type="FunFam" id="1.10.150.20:FF:000003">
    <property type="entry name" value="DNA polymerase I"/>
    <property type="match status" value="1"/>
</dbReference>
<evidence type="ECO:0000256" key="4">
    <source>
        <dbReference type="ARBA" id="ARBA00020311"/>
    </source>
</evidence>
<keyword evidence="23" id="KW-1185">Reference proteome</keyword>
<dbReference type="InterPro" id="IPR012337">
    <property type="entry name" value="RNaseH-like_sf"/>
</dbReference>
<dbReference type="PRINTS" id="PR00868">
    <property type="entry name" value="DNAPOLI"/>
</dbReference>
<dbReference type="GO" id="GO:0006261">
    <property type="term" value="P:DNA-templated DNA replication"/>
    <property type="evidence" value="ECO:0007669"/>
    <property type="project" value="UniProtKB-UniRule"/>
</dbReference>
<sequence length="1012" mass="109613">MPETQPNAQPQPIGPGDHLFLVDGSSFVFRAFFQSMNQAAKYNYRSDGLPTGAVRLFCTKLYQFIREGAVGIRPTHLAIVFDKSEETFRKDLYADYKANRKEPPPDLVPQFPLMRAAVRAFGLEPIEKAGYEADDLIATYACQAAAAGADVLIISADKDLMQIVTPRIQFYDFESGTRGKPGYRPERKIDVAGVIDYFGVPPDKVTDVQALVGDASDNVPGVPGIGIKTAAQLIAEFGDLETLLARAGEIKQPKRRENLIAHADQARMSKALVTLDCHVPLDVDLAALRMPEIDATRLVAFLKAMEFTTLTRRVAEAYGIDMDAVAPDPDYAAGAYRFEIGRKGSGETGTDADAEAGAAPAPGGEEPAGATPPGTEAAPGTPAAAAERLIAEARAAAWDRSAYEILRTRTDLEHWIGMAREAGVVAVDTETTSLDSMRAELVGVSLAVAPGRAAYVPLGHTGGDDLLGGGLLADQIPLADALAALKPLLEDPSILKIGQNIKYDMIVFARHGVAVGPIDDTMLLSYALDGGVSGGHGMDELARRWLNHTCISYDEVTGTGKARIGFERVAIDKAADYAAEDADVTLRLWRVLKARLVAERMVTVYETLERPMVGVLARMEQRGISIDRQILSRLSGEFAQAMAGLEAEIHELAGETFNLGSPKQLGDILFGKMGLPGARKTKTGAWATGADILEELADAGHELPRKILEWRQLSKLKSTYTDLLPGFVHPQTGRVHTDFALAATTTGRLSSSDPNLQNIPVRTEAGRKIRRAFVAAPGYRLVSADYSQIELRVLAHIADIPQLKQAFAEGLDIHALTASEMFGVPVEGMDPMVRRRAKAINFGIIYGISAFGLANQLGISRDEARDYIARYFERFPGIRDYMEAMKAQARDKGFVTTLFGRKCHYPLSEARSSAERSFMERQAINAPIQGSAADIIRRAMVRIEDQLDAAGAEARMLLQVHDELVFEVPEDGVEAALPVIVRTMETAAEPAVSLSVPLKVDARAAGNWEEAH</sequence>
<evidence type="ECO:0000256" key="2">
    <source>
        <dbReference type="ARBA" id="ARBA00011541"/>
    </source>
</evidence>
<dbReference type="InterPro" id="IPR001098">
    <property type="entry name" value="DNA-dir_DNA_pol_A_palm_dom"/>
</dbReference>
<dbReference type="GO" id="GO:0003677">
    <property type="term" value="F:DNA binding"/>
    <property type="evidence" value="ECO:0007669"/>
    <property type="project" value="UniProtKB-UniRule"/>
</dbReference>
<dbReference type="InterPro" id="IPR043502">
    <property type="entry name" value="DNA/RNA_pol_sf"/>
</dbReference>
<dbReference type="OrthoDB" id="9806424at2"/>
<dbReference type="SUPFAM" id="SSF56672">
    <property type="entry name" value="DNA/RNA polymerases"/>
    <property type="match status" value="1"/>
</dbReference>
<dbReference type="InterPro" id="IPR019760">
    <property type="entry name" value="DNA-dir_DNA_pol_A_CS"/>
</dbReference>
<dbReference type="PANTHER" id="PTHR10133:SF27">
    <property type="entry name" value="DNA POLYMERASE NU"/>
    <property type="match status" value="1"/>
</dbReference>
<evidence type="ECO:0000313" key="23">
    <source>
        <dbReference type="Proteomes" id="UP000295678"/>
    </source>
</evidence>
<dbReference type="CDD" id="cd09859">
    <property type="entry name" value="PIN_53EXO"/>
    <property type="match status" value="1"/>
</dbReference>
<dbReference type="FunFam" id="3.30.420.10:FF:000026">
    <property type="entry name" value="DNA polymerase I"/>
    <property type="match status" value="1"/>
</dbReference>
<comment type="catalytic activity">
    <reaction evidence="15 17">
        <text>DNA(n) + a 2'-deoxyribonucleoside 5'-triphosphate = DNA(n+1) + diphosphate</text>
        <dbReference type="Rhea" id="RHEA:22508"/>
        <dbReference type="Rhea" id="RHEA-COMP:17339"/>
        <dbReference type="Rhea" id="RHEA-COMP:17340"/>
        <dbReference type="ChEBI" id="CHEBI:33019"/>
        <dbReference type="ChEBI" id="CHEBI:61560"/>
        <dbReference type="ChEBI" id="CHEBI:173112"/>
        <dbReference type="EC" id="2.7.7.7"/>
    </reaction>
</comment>
<evidence type="ECO:0000256" key="11">
    <source>
        <dbReference type="ARBA" id="ARBA00022839"/>
    </source>
</evidence>
<evidence type="ECO:0000256" key="15">
    <source>
        <dbReference type="ARBA" id="ARBA00049244"/>
    </source>
</evidence>
<comment type="function">
    <text evidence="17">In addition to polymerase activity, this DNA polymerase exhibits 3'-5' and 5'-3' exonuclease activity.</text>
</comment>
<evidence type="ECO:0000259" key="21">
    <source>
        <dbReference type="SMART" id="SM00482"/>
    </source>
</evidence>
<evidence type="ECO:0000256" key="18">
    <source>
        <dbReference type="SAM" id="MobiDB-lite"/>
    </source>
</evidence>
<comment type="caution">
    <text evidence="22">The sequence shown here is derived from an EMBL/GenBank/DDBJ whole genome shotgun (WGS) entry which is preliminary data.</text>
</comment>
<keyword evidence="11 17" id="KW-0269">Exonuclease</keyword>
<comment type="subunit">
    <text evidence="2">Single-chain monomer with multiple functions.</text>
</comment>
<dbReference type="InterPro" id="IPR002421">
    <property type="entry name" value="5-3_exonuclease"/>
</dbReference>
<feature type="compositionally biased region" description="Low complexity" evidence="18">
    <location>
        <begin position="348"/>
        <end position="384"/>
    </location>
</feature>
<evidence type="ECO:0000259" key="19">
    <source>
        <dbReference type="SMART" id="SM00474"/>
    </source>
</evidence>
<proteinExistence type="inferred from homology"/>
<evidence type="ECO:0000256" key="13">
    <source>
        <dbReference type="ARBA" id="ARBA00023125"/>
    </source>
</evidence>
<dbReference type="SMART" id="SM00474">
    <property type="entry name" value="35EXOc"/>
    <property type="match status" value="1"/>
</dbReference>
<dbReference type="GO" id="GO:0003887">
    <property type="term" value="F:DNA-directed DNA polymerase activity"/>
    <property type="evidence" value="ECO:0007669"/>
    <property type="project" value="UniProtKB-UniRule"/>
</dbReference>
<dbReference type="SMART" id="SM00279">
    <property type="entry name" value="HhH2"/>
    <property type="match status" value="1"/>
</dbReference>
<dbReference type="InterPro" id="IPR036397">
    <property type="entry name" value="RNaseH_sf"/>
</dbReference>
<dbReference type="Gene3D" id="3.30.70.370">
    <property type="match status" value="1"/>
</dbReference>
<keyword evidence="8" id="KW-0540">Nuclease</keyword>
<keyword evidence="9 17" id="KW-0227">DNA damage</keyword>
<dbReference type="Pfam" id="PF02739">
    <property type="entry name" value="5_3_exonuc_N"/>
    <property type="match status" value="1"/>
</dbReference>
<evidence type="ECO:0000256" key="12">
    <source>
        <dbReference type="ARBA" id="ARBA00022932"/>
    </source>
</evidence>
<evidence type="ECO:0000256" key="16">
    <source>
        <dbReference type="NCBIfam" id="TIGR00593"/>
    </source>
</evidence>
<keyword evidence="14 17" id="KW-0234">DNA repair</keyword>
<dbReference type="Gene3D" id="3.30.420.10">
    <property type="entry name" value="Ribonuclease H-like superfamily/Ribonuclease H"/>
    <property type="match status" value="1"/>
</dbReference>
<accession>A0A4V6NZS4</accession>
<feature type="domain" description="DNA-directed DNA polymerase family A palm" evidence="21">
    <location>
        <begin position="766"/>
        <end position="972"/>
    </location>
</feature>
<dbReference type="InterPro" id="IPR020046">
    <property type="entry name" value="5-3_exonucl_a-hlix_arch_N"/>
</dbReference>
<dbReference type="InterPro" id="IPR008918">
    <property type="entry name" value="HhH2"/>
</dbReference>
<dbReference type="PROSITE" id="PS00447">
    <property type="entry name" value="DNA_POLYMERASE_A"/>
    <property type="match status" value="1"/>
</dbReference>
<dbReference type="Gene3D" id="3.40.50.1010">
    <property type="entry name" value="5'-nuclease"/>
    <property type="match status" value="1"/>
</dbReference>
<dbReference type="EMBL" id="SMAK01000001">
    <property type="protein sequence ID" value="TCT13169.1"/>
    <property type="molecule type" value="Genomic_DNA"/>
</dbReference>
<dbReference type="GO" id="GO:0006302">
    <property type="term" value="P:double-strand break repair"/>
    <property type="evidence" value="ECO:0007669"/>
    <property type="project" value="TreeGrafter"/>
</dbReference>
<keyword evidence="6 17" id="KW-0548">Nucleotidyltransferase</keyword>
<keyword evidence="12 17" id="KW-0239">DNA-directed DNA polymerase</keyword>
<dbReference type="CDD" id="cd09898">
    <property type="entry name" value="H3TH_53EXO"/>
    <property type="match status" value="1"/>
</dbReference>
<dbReference type="CDD" id="cd08637">
    <property type="entry name" value="DNA_pol_A_pol_I_C"/>
    <property type="match status" value="1"/>
</dbReference>
<evidence type="ECO:0000256" key="7">
    <source>
        <dbReference type="ARBA" id="ARBA00022705"/>
    </source>
</evidence>
<evidence type="ECO:0000256" key="5">
    <source>
        <dbReference type="ARBA" id="ARBA00022679"/>
    </source>
</evidence>
<dbReference type="CDD" id="cd06139">
    <property type="entry name" value="DNA_polA_I_Ecoli_like_exo"/>
    <property type="match status" value="1"/>
</dbReference>
<evidence type="ECO:0000313" key="22">
    <source>
        <dbReference type="EMBL" id="TCT13169.1"/>
    </source>
</evidence>
<dbReference type="SMART" id="SM00482">
    <property type="entry name" value="POLAc"/>
    <property type="match status" value="1"/>
</dbReference>
<evidence type="ECO:0000256" key="9">
    <source>
        <dbReference type="ARBA" id="ARBA00022763"/>
    </source>
</evidence>
<evidence type="ECO:0000256" key="8">
    <source>
        <dbReference type="ARBA" id="ARBA00022722"/>
    </source>
</evidence>
<dbReference type="Pfam" id="PF01367">
    <property type="entry name" value="5_3_exonuc"/>
    <property type="match status" value="1"/>
</dbReference>
<keyword evidence="13 17" id="KW-0238">DNA-binding</keyword>
<name>A0A4V6NZS4_9HYPH</name>
<keyword evidence="10 17" id="KW-0378">Hydrolase</keyword>
<dbReference type="RefSeq" id="WP_132804588.1">
    <property type="nucleotide sequence ID" value="NZ_SMAK01000001.1"/>
</dbReference>
<dbReference type="PANTHER" id="PTHR10133">
    <property type="entry name" value="DNA POLYMERASE I"/>
    <property type="match status" value="1"/>
</dbReference>
<dbReference type="InterPro" id="IPR020045">
    <property type="entry name" value="DNA_polI_H3TH"/>
</dbReference>
<dbReference type="SMART" id="SM00475">
    <property type="entry name" value="53EXOc"/>
    <property type="match status" value="1"/>
</dbReference>
<feature type="domain" description="3'-5' exonuclease" evidence="19">
    <location>
        <begin position="403"/>
        <end position="597"/>
    </location>
</feature>
<comment type="similarity">
    <text evidence="1 17">Belongs to the DNA polymerase type-A family.</text>
</comment>
<dbReference type="InterPro" id="IPR002298">
    <property type="entry name" value="DNA_polymerase_A"/>
</dbReference>
<dbReference type="SUPFAM" id="SSF53098">
    <property type="entry name" value="Ribonuclease H-like"/>
    <property type="match status" value="1"/>
</dbReference>
<feature type="region of interest" description="Disordered" evidence="18">
    <location>
        <begin position="344"/>
        <end position="384"/>
    </location>
</feature>
<dbReference type="Proteomes" id="UP000295678">
    <property type="component" value="Unassembled WGS sequence"/>
</dbReference>
<dbReference type="NCBIfam" id="TIGR00593">
    <property type="entry name" value="pola"/>
    <property type="match status" value="1"/>
</dbReference>
<feature type="domain" description="5'-3' exonuclease" evidence="20">
    <location>
        <begin position="17"/>
        <end position="291"/>
    </location>
</feature>
<dbReference type="InterPro" id="IPR002562">
    <property type="entry name" value="3'-5'_exonuclease_dom"/>
</dbReference>
<gene>
    <name evidence="17" type="primary">polA</name>
    <name evidence="22" type="ORF">EDC22_10129</name>
</gene>
<protein>
    <recommendedName>
        <fullName evidence="4 16">DNA polymerase I</fullName>
        <ecNumber evidence="3 16">2.7.7.7</ecNumber>
    </recommendedName>
</protein>
<organism evidence="22 23">
    <name type="scientific">Tepidamorphus gemmatus</name>
    <dbReference type="NCBI Taxonomy" id="747076"/>
    <lineage>
        <taxon>Bacteria</taxon>
        <taxon>Pseudomonadati</taxon>
        <taxon>Pseudomonadota</taxon>
        <taxon>Alphaproteobacteria</taxon>
        <taxon>Hyphomicrobiales</taxon>
        <taxon>Tepidamorphaceae</taxon>
        <taxon>Tepidamorphus</taxon>
    </lineage>
</organism>
<dbReference type="NCBIfam" id="NF004397">
    <property type="entry name" value="PRK05755.1"/>
    <property type="match status" value="1"/>
</dbReference>
<dbReference type="Pfam" id="PF00476">
    <property type="entry name" value="DNA_pol_A"/>
    <property type="match status" value="1"/>
</dbReference>
<dbReference type="InterPro" id="IPR036279">
    <property type="entry name" value="5-3_exonuclease_C_sf"/>
</dbReference>